<feature type="signal peptide" evidence="1">
    <location>
        <begin position="1"/>
        <end position="19"/>
    </location>
</feature>
<dbReference type="Proteomes" id="UP000267464">
    <property type="component" value="Unassembled WGS sequence"/>
</dbReference>
<dbReference type="SUPFAM" id="SSF53850">
    <property type="entry name" value="Periplasmic binding protein-like II"/>
    <property type="match status" value="1"/>
</dbReference>
<dbReference type="OrthoDB" id="9780180at2"/>
<dbReference type="Gene3D" id="3.40.190.10">
    <property type="entry name" value="Periplasmic binding protein-like II"/>
    <property type="match status" value="2"/>
</dbReference>
<comment type="caution">
    <text evidence="2">The sequence shown here is derived from an EMBL/GenBank/DDBJ whole genome shotgun (WGS) entry which is preliminary data.</text>
</comment>
<protein>
    <submittedName>
        <fullName evidence="2">C4-dicarboxylate ABC transporter</fullName>
    </submittedName>
</protein>
<keyword evidence="3" id="KW-1185">Reference proteome</keyword>
<reference evidence="2 3" key="1">
    <citation type="submission" date="2018-08" db="EMBL/GenBank/DDBJ databases">
        <authorList>
            <person name="Khan S.A."/>
            <person name="Jeon C.O."/>
            <person name="Chun B.H."/>
            <person name="Jeong S.E."/>
        </authorList>
    </citation>
    <scope>NUCLEOTIDE SEQUENCE [LARGE SCALE GENOMIC DNA]</scope>
    <source>
        <strain evidence="2 3">S-16</strain>
    </source>
</reference>
<dbReference type="AlphaFoldDB" id="A0A3N7HLD3"/>
<sequence length="313" mass="33330">MRMCLVIATILGACGPAKAAEPAEIVMLTGNTGGVYYPLGITLGKIWEQAMPGTRVNVQSTQASVENFNLLQQRRGTFAFGQGDVMSDAVKGNPEAGFPNSRDRLRMVAALFPNYLHVVALKSSRVRSVSELRGKRVSVGASRSGNELNARWLLGAAGMSYADLRRVDYLPYNDAVALMRDGQLDAIIVSAGLGVKAVAELAFAVPVDVVPITPDLVARSGGMFSPVTIPAGTYAGQKQDVQTAALINFLVTHSDVPDATVYAAVKALYAHLAELKASHTAAREIAPERALASRPIALHPGAERYFREAGLIR</sequence>
<dbReference type="NCBIfam" id="TIGR02122">
    <property type="entry name" value="TRAP_TAXI"/>
    <property type="match status" value="1"/>
</dbReference>
<keyword evidence="1" id="KW-0732">Signal</keyword>
<dbReference type="RefSeq" id="WP_124542329.1">
    <property type="nucleotide sequence ID" value="NZ_QUSW01000006.1"/>
</dbReference>
<evidence type="ECO:0000256" key="1">
    <source>
        <dbReference type="SAM" id="SignalP"/>
    </source>
</evidence>
<gene>
    <name evidence="2" type="ORF">DZC73_20900</name>
</gene>
<dbReference type="PANTHER" id="PTHR42941">
    <property type="entry name" value="SLL1037 PROTEIN"/>
    <property type="match status" value="1"/>
</dbReference>
<dbReference type="InterPro" id="IPR011852">
    <property type="entry name" value="TRAP_TAXI"/>
</dbReference>
<dbReference type="EMBL" id="QUSW01000006">
    <property type="protein sequence ID" value="RQP22917.1"/>
    <property type="molecule type" value="Genomic_DNA"/>
</dbReference>
<name>A0A3N7HLD3_9BURK</name>
<organism evidence="2 3">
    <name type="scientific">Piscinibacter terrae</name>
    <dbReference type="NCBI Taxonomy" id="2496871"/>
    <lineage>
        <taxon>Bacteria</taxon>
        <taxon>Pseudomonadati</taxon>
        <taxon>Pseudomonadota</taxon>
        <taxon>Betaproteobacteria</taxon>
        <taxon>Burkholderiales</taxon>
        <taxon>Sphaerotilaceae</taxon>
        <taxon>Piscinibacter</taxon>
    </lineage>
</organism>
<evidence type="ECO:0000313" key="2">
    <source>
        <dbReference type="EMBL" id="RQP22917.1"/>
    </source>
</evidence>
<feature type="chain" id="PRO_5018066580" evidence="1">
    <location>
        <begin position="20"/>
        <end position="313"/>
    </location>
</feature>
<evidence type="ECO:0000313" key="3">
    <source>
        <dbReference type="Proteomes" id="UP000267464"/>
    </source>
</evidence>
<proteinExistence type="predicted"/>
<dbReference type="PANTHER" id="PTHR42941:SF1">
    <property type="entry name" value="SLL1037 PROTEIN"/>
    <property type="match status" value="1"/>
</dbReference>
<reference evidence="2 3" key="2">
    <citation type="submission" date="2018-12" db="EMBL/GenBank/DDBJ databases">
        <title>Rhizobacter gummiphilus sp. nov., a rubber-degrading bacterium isolated from the soil of a botanical garden in Japan.</title>
        <authorList>
            <person name="Shunsuke S.S."/>
        </authorList>
    </citation>
    <scope>NUCLEOTIDE SEQUENCE [LARGE SCALE GENOMIC DNA]</scope>
    <source>
        <strain evidence="2 3">S-16</strain>
    </source>
</reference>
<accession>A0A3N7HLD3</accession>
<dbReference type="Pfam" id="PF16868">
    <property type="entry name" value="NMT1_3"/>
    <property type="match status" value="1"/>
</dbReference>